<evidence type="ECO:0000256" key="1">
    <source>
        <dbReference type="SAM" id="SignalP"/>
    </source>
</evidence>
<feature type="signal peptide" evidence="1">
    <location>
        <begin position="1"/>
        <end position="25"/>
    </location>
</feature>
<proteinExistence type="predicted"/>
<feature type="chain" id="PRO_5018775850" evidence="1">
    <location>
        <begin position="26"/>
        <end position="104"/>
    </location>
</feature>
<reference evidence="2 3" key="1">
    <citation type="submission" date="2018-12" db="EMBL/GenBank/DDBJ databases">
        <title>The genome sequences of Variovorax guangxiensis DSM 27352.</title>
        <authorList>
            <person name="Gao J."/>
            <person name="Sun J."/>
        </authorList>
    </citation>
    <scope>NUCLEOTIDE SEQUENCE [LARGE SCALE GENOMIC DNA]</scope>
    <source>
        <strain evidence="2 3">DSM 27352</strain>
    </source>
</reference>
<protein>
    <submittedName>
        <fullName evidence="2">Uncharacterized protein</fullName>
    </submittedName>
</protein>
<comment type="caution">
    <text evidence="2">The sequence shown here is derived from an EMBL/GenBank/DDBJ whole genome shotgun (WGS) entry which is preliminary data.</text>
</comment>
<keyword evidence="1" id="KW-0732">Signal</keyword>
<evidence type="ECO:0000313" key="2">
    <source>
        <dbReference type="EMBL" id="RUR69690.1"/>
    </source>
</evidence>
<dbReference type="Proteomes" id="UP000281118">
    <property type="component" value="Unassembled WGS sequence"/>
</dbReference>
<dbReference type="EMBL" id="RXFT01000009">
    <property type="protein sequence ID" value="RUR69690.1"/>
    <property type="molecule type" value="Genomic_DNA"/>
</dbReference>
<name>A0A3S0XBW7_9BURK</name>
<organism evidence="2 3">
    <name type="scientific">Variovorax guangxiensis</name>
    <dbReference type="NCBI Taxonomy" id="1775474"/>
    <lineage>
        <taxon>Bacteria</taxon>
        <taxon>Pseudomonadati</taxon>
        <taxon>Pseudomonadota</taxon>
        <taxon>Betaproteobacteria</taxon>
        <taxon>Burkholderiales</taxon>
        <taxon>Comamonadaceae</taxon>
        <taxon>Variovorax</taxon>
    </lineage>
</organism>
<accession>A0A3S0XBW7</accession>
<dbReference type="RefSeq" id="WP_126023784.1">
    <property type="nucleotide sequence ID" value="NZ_RXFT01000009.1"/>
</dbReference>
<evidence type="ECO:0000313" key="3">
    <source>
        <dbReference type="Proteomes" id="UP000281118"/>
    </source>
</evidence>
<dbReference type="AlphaFoldDB" id="A0A3S0XBW7"/>
<sequence>MTGNRFQPARAALAALVAFAPLVCAAESSAGPATATARVRLVVSVTPVFQVLQATRTPEGYDYLVWTNMKSITIGGREYSFDRLGEHTVHVPAAPAGAWVVHGL</sequence>
<gene>
    <name evidence="2" type="ORF">EJP67_21780</name>
</gene>
<dbReference type="OrthoDB" id="8853278at2"/>